<feature type="signal peptide" evidence="1">
    <location>
        <begin position="1"/>
        <end position="22"/>
    </location>
</feature>
<organism evidence="2 3">
    <name type="scientific">Channa argus</name>
    <name type="common">Northern snakehead</name>
    <name type="synonym">Ophicephalus argus</name>
    <dbReference type="NCBI Taxonomy" id="215402"/>
    <lineage>
        <taxon>Eukaryota</taxon>
        <taxon>Metazoa</taxon>
        <taxon>Chordata</taxon>
        <taxon>Craniata</taxon>
        <taxon>Vertebrata</taxon>
        <taxon>Euteleostomi</taxon>
        <taxon>Actinopterygii</taxon>
        <taxon>Neopterygii</taxon>
        <taxon>Teleostei</taxon>
        <taxon>Neoteleostei</taxon>
        <taxon>Acanthomorphata</taxon>
        <taxon>Anabantaria</taxon>
        <taxon>Anabantiformes</taxon>
        <taxon>Channoidei</taxon>
        <taxon>Channidae</taxon>
        <taxon>Channa</taxon>
    </lineage>
</organism>
<dbReference type="EMBL" id="CM015718">
    <property type="protein sequence ID" value="KAF3692150.1"/>
    <property type="molecule type" value="Genomic_DNA"/>
</dbReference>
<dbReference type="AlphaFoldDB" id="A0A6G1PPB8"/>
<accession>A0A6G1PPB8</accession>
<gene>
    <name evidence="2" type="ORF">EXN66_Car007826</name>
</gene>
<proteinExistence type="predicted"/>
<sequence>MRTKALVFCAILLMQACRPLLAEPPDPKQPDSPGLLKRLTERAREAKDKVQNFGDIALGVLGAYYEEHIQPVTVSYTEWASNVKTSIWDKLKTTIDSYMPFQAKNPDDQPPQG</sequence>
<evidence type="ECO:0000313" key="2">
    <source>
        <dbReference type="EMBL" id="KAF3692150.1"/>
    </source>
</evidence>
<feature type="chain" id="PRO_5026297294" description="Apolipoprotein C-IV" evidence="1">
    <location>
        <begin position="23"/>
        <end position="113"/>
    </location>
</feature>
<evidence type="ECO:0000256" key="1">
    <source>
        <dbReference type="SAM" id="SignalP"/>
    </source>
</evidence>
<evidence type="ECO:0000313" key="3">
    <source>
        <dbReference type="Proteomes" id="UP000503349"/>
    </source>
</evidence>
<name>A0A6G1PPB8_CHAAH</name>
<dbReference type="Proteomes" id="UP000503349">
    <property type="component" value="Chromosome 7"/>
</dbReference>
<reference evidence="3" key="2">
    <citation type="submission" date="2019-02" db="EMBL/GenBank/DDBJ databases">
        <title>Opniocepnalus argus Var Kimnra genome.</title>
        <authorList>
            <person name="Zhou C."/>
            <person name="Xiao S."/>
        </authorList>
    </citation>
    <scope>NUCLEOTIDE SEQUENCE [LARGE SCALE GENOMIC DNA]</scope>
</reference>
<protein>
    <recommendedName>
        <fullName evidence="4">Apolipoprotein C-IV</fullName>
    </recommendedName>
</protein>
<keyword evidence="3" id="KW-1185">Reference proteome</keyword>
<dbReference type="PROSITE" id="PS51257">
    <property type="entry name" value="PROKAR_LIPOPROTEIN"/>
    <property type="match status" value="1"/>
</dbReference>
<evidence type="ECO:0008006" key="4">
    <source>
        <dbReference type="Google" id="ProtNLM"/>
    </source>
</evidence>
<keyword evidence="1" id="KW-0732">Signal</keyword>
<reference evidence="2 3" key="1">
    <citation type="submission" date="2019-02" db="EMBL/GenBank/DDBJ databases">
        <title>Opniocepnalus argus genome.</title>
        <authorList>
            <person name="Zhou C."/>
            <person name="Xiao S."/>
        </authorList>
    </citation>
    <scope>NUCLEOTIDE SEQUENCE [LARGE SCALE GENOMIC DNA]</scope>
    <source>
        <strain evidence="2">OARG1902GOOAL</strain>
        <tissue evidence="2">Muscle</tissue>
    </source>
</reference>